<dbReference type="EMBL" id="FNEZ01000005">
    <property type="protein sequence ID" value="SDK31740.1"/>
    <property type="molecule type" value="Genomic_DNA"/>
</dbReference>
<comment type="subcellular location">
    <subcellularLocation>
        <location evidence="1">Cell inner membrane</location>
        <topology evidence="1">Single-pass type II membrane protein</topology>
        <orientation evidence="1">Periplasmic side</orientation>
    </subcellularLocation>
</comment>
<evidence type="ECO:0000256" key="10">
    <source>
        <dbReference type="ARBA" id="ARBA00042775"/>
    </source>
</evidence>
<keyword evidence="7" id="KW-0143">Chaperone</keyword>
<dbReference type="InterPro" id="IPR046357">
    <property type="entry name" value="PPIase_dom_sf"/>
</dbReference>
<dbReference type="STRING" id="1128970.SAMN04487935_3085"/>
<evidence type="ECO:0000259" key="13">
    <source>
        <dbReference type="PROSITE" id="PS50198"/>
    </source>
</evidence>
<comment type="similarity">
    <text evidence="8">Belongs to the PpiD chaperone family.</text>
</comment>
<keyword evidence="3" id="KW-0997">Cell inner membrane</keyword>
<dbReference type="Pfam" id="PF13616">
    <property type="entry name" value="Rotamase_3"/>
    <property type="match status" value="1"/>
</dbReference>
<dbReference type="GO" id="GO:0003755">
    <property type="term" value="F:peptidyl-prolyl cis-trans isomerase activity"/>
    <property type="evidence" value="ECO:0007669"/>
    <property type="project" value="UniProtKB-KW"/>
</dbReference>
<dbReference type="InterPro" id="IPR027304">
    <property type="entry name" value="Trigger_fact/SurA_dom_sf"/>
</dbReference>
<keyword evidence="11" id="KW-0697">Rotamase</keyword>
<evidence type="ECO:0000256" key="8">
    <source>
        <dbReference type="ARBA" id="ARBA00038408"/>
    </source>
</evidence>
<dbReference type="Pfam" id="PF13623">
    <property type="entry name" value="SurA_N_2"/>
    <property type="match status" value="1"/>
</dbReference>
<protein>
    <recommendedName>
        <fullName evidence="9">Periplasmic chaperone PpiD</fullName>
    </recommendedName>
    <alternativeName>
        <fullName evidence="10">Periplasmic folding chaperone</fullName>
    </alternativeName>
</protein>
<evidence type="ECO:0000256" key="4">
    <source>
        <dbReference type="ARBA" id="ARBA00022692"/>
    </source>
</evidence>
<evidence type="ECO:0000256" key="3">
    <source>
        <dbReference type="ARBA" id="ARBA00022519"/>
    </source>
</evidence>
<evidence type="ECO:0000256" key="12">
    <source>
        <dbReference type="SAM" id="Phobius"/>
    </source>
</evidence>
<evidence type="ECO:0000256" key="6">
    <source>
        <dbReference type="ARBA" id="ARBA00023136"/>
    </source>
</evidence>
<dbReference type="OrthoDB" id="9812372at2"/>
<evidence type="ECO:0000256" key="5">
    <source>
        <dbReference type="ARBA" id="ARBA00022989"/>
    </source>
</evidence>
<dbReference type="RefSeq" id="WP_091397472.1">
    <property type="nucleotide sequence ID" value="NZ_BKAI01000007.1"/>
</dbReference>
<evidence type="ECO:0000313" key="15">
    <source>
        <dbReference type="Proteomes" id="UP000199580"/>
    </source>
</evidence>
<proteinExistence type="inferred from homology"/>
<gene>
    <name evidence="14" type="ORF">SAMN04487935_3085</name>
</gene>
<sequence>MAVLSKIRQRSLLLILVIGFCLFAFIIGDLFNKGNFNQSSKYVGSVNGTDISFEDFRVKVSNLEKSGQQMTAAQAVNRVWDQEVSIALLTAQFDKLGIRTGEKHIVEAFKSDQNIGKNPMFLNDAGVFDLNKFKEYFKSNPEQAQFIKDREKDAELNAKYQIYNTLVKAGMYTTTAEGKLKYEMEANKVSFDYVAVLYSTIKDSDVKIADQDIVDYMKKNEKRYKADENREIEYVLVEDKPSVEDETEVKSSVNALLGSRVEYNKTTGKNDTLPGFKGAANVAEFVNANSDVPYDSTYVAKKDLPADVAEALFNLPTGELYGPYMRGQYYAISKSMGRKAGANAKASHILISYEGTQVPNKKEKRTKEEAKAKAEALLAQVQANPSSFLMLALTNSDDSSAQQGGDLGYFSQGQMVKPFNDFVFNNPIGKIGLVETDFGFHIINITDKQDAIRLATIARKIEPSEGTTDRLYTKAVKFEMDANDKDFEKTAKAEGLTVNPSVKVKAMDEMVGALGAQRQIVRWAYEKGTNAGDVKRFEVANLGNVIAKLKKVNKEGLMSVEDARPSVEPVLKNKKKAEKIKAKMAGSTLDAVAKATGSTVQQAVDLTIDNGNLPGAGPEKKVVGTAFAIGVNKVSAPIEGNSGVYVVKPTAITKAPVLKDYKDYSAKVKAQVAGYSGRVIPALKSDADIKDNRADFNY</sequence>
<keyword evidence="15" id="KW-1185">Reference proteome</keyword>
<evidence type="ECO:0000256" key="9">
    <source>
        <dbReference type="ARBA" id="ARBA00040743"/>
    </source>
</evidence>
<dbReference type="PANTHER" id="PTHR47529">
    <property type="entry name" value="PEPTIDYL-PROLYL CIS-TRANS ISOMERASE D"/>
    <property type="match status" value="1"/>
</dbReference>
<feature type="transmembrane region" description="Helical" evidence="12">
    <location>
        <begin position="12"/>
        <end position="31"/>
    </location>
</feature>
<reference evidence="14 15" key="1">
    <citation type="submission" date="2016-10" db="EMBL/GenBank/DDBJ databases">
        <authorList>
            <person name="de Groot N.N."/>
        </authorList>
    </citation>
    <scope>NUCLEOTIDE SEQUENCE [LARGE SCALE GENOMIC DNA]</scope>
    <source>
        <strain evidence="14 15">CGMCC 1.10076</strain>
    </source>
</reference>
<dbReference type="Proteomes" id="UP000199580">
    <property type="component" value="Unassembled WGS sequence"/>
</dbReference>
<organism evidence="14 15">
    <name type="scientific">Flavobacterium noncentrifugens</name>
    <dbReference type="NCBI Taxonomy" id="1128970"/>
    <lineage>
        <taxon>Bacteria</taxon>
        <taxon>Pseudomonadati</taxon>
        <taxon>Bacteroidota</taxon>
        <taxon>Flavobacteriia</taxon>
        <taxon>Flavobacteriales</taxon>
        <taxon>Flavobacteriaceae</taxon>
        <taxon>Flavobacterium</taxon>
    </lineage>
</organism>
<dbReference type="GO" id="GO:0005886">
    <property type="term" value="C:plasma membrane"/>
    <property type="evidence" value="ECO:0007669"/>
    <property type="project" value="UniProtKB-SubCell"/>
</dbReference>
<evidence type="ECO:0000313" key="14">
    <source>
        <dbReference type="EMBL" id="SDK31740.1"/>
    </source>
</evidence>
<keyword evidence="11 14" id="KW-0413">Isomerase</keyword>
<evidence type="ECO:0000256" key="2">
    <source>
        <dbReference type="ARBA" id="ARBA00022475"/>
    </source>
</evidence>
<dbReference type="InterPro" id="IPR000297">
    <property type="entry name" value="PPIase_PpiC"/>
</dbReference>
<evidence type="ECO:0000256" key="7">
    <source>
        <dbReference type="ARBA" id="ARBA00023186"/>
    </source>
</evidence>
<keyword evidence="4 12" id="KW-0812">Transmembrane</keyword>
<evidence type="ECO:0000256" key="11">
    <source>
        <dbReference type="PROSITE-ProRule" id="PRU00278"/>
    </source>
</evidence>
<evidence type="ECO:0000256" key="1">
    <source>
        <dbReference type="ARBA" id="ARBA00004382"/>
    </source>
</evidence>
<dbReference type="PROSITE" id="PS50198">
    <property type="entry name" value="PPIC_PPIASE_2"/>
    <property type="match status" value="1"/>
</dbReference>
<dbReference type="InterPro" id="IPR052029">
    <property type="entry name" value="PpiD_chaperone"/>
</dbReference>
<dbReference type="SUPFAM" id="SSF54534">
    <property type="entry name" value="FKBP-like"/>
    <property type="match status" value="1"/>
</dbReference>
<dbReference type="PANTHER" id="PTHR47529:SF1">
    <property type="entry name" value="PERIPLASMIC CHAPERONE PPID"/>
    <property type="match status" value="1"/>
</dbReference>
<dbReference type="SUPFAM" id="SSF109998">
    <property type="entry name" value="Triger factor/SurA peptide-binding domain-like"/>
    <property type="match status" value="1"/>
</dbReference>
<keyword evidence="5 12" id="KW-1133">Transmembrane helix</keyword>
<keyword evidence="2" id="KW-1003">Cell membrane</keyword>
<name>A0A1G9AYF6_9FLAO</name>
<feature type="domain" description="PpiC" evidence="13">
    <location>
        <begin position="341"/>
        <end position="447"/>
    </location>
</feature>
<dbReference type="Gene3D" id="3.10.50.40">
    <property type="match status" value="1"/>
</dbReference>
<keyword evidence="6 12" id="KW-0472">Membrane</keyword>
<dbReference type="AlphaFoldDB" id="A0A1G9AYF6"/>
<accession>A0A1G9AYF6</accession>